<evidence type="ECO:0000313" key="4">
    <source>
        <dbReference type="Proteomes" id="UP001310890"/>
    </source>
</evidence>
<evidence type="ECO:0000313" key="3">
    <source>
        <dbReference type="EMBL" id="KAK5107660.1"/>
    </source>
</evidence>
<proteinExistence type="predicted"/>
<dbReference type="InterPro" id="IPR020347">
    <property type="entry name" value="Pop8"/>
</dbReference>
<dbReference type="AlphaFoldDB" id="A0AAN7YMP3"/>
<dbReference type="Pfam" id="PF20976">
    <property type="entry name" value="Pop8"/>
    <property type="match status" value="1"/>
</dbReference>
<dbReference type="GO" id="GO:0000294">
    <property type="term" value="P:nuclear-transcribed mRNA catabolic process, RNase MRP-dependent"/>
    <property type="evidence" value="ECO:0007669"/>
    <property type="project" value="TreeGrafter"/>
</dbReference>
<evidence type="ECO:0000256" key="1">
    <source>
        <dbReference type="SAM" id="MobiDB-lite"/>
    </source>
</evidence>
<dbReference type="GO" id="GO:0004526">
    <property type="term" value="F:ribonuclease P activity"/>
    <property type="evidence" value="ECO:0007669"/>
    <property type="project" value="TreeGrafter"/>
</dbReference>
<dbReference type="InterPro" id="IPR049128">
    <property type="entry name" value="Pop8-like_dom"/>
</dbReference>
<dbReference type="GO" id="GO:0000172">
    <property type="term" value="C:ribonuclease MRP complex"/>
    <property type="evidence" value="ECO:0007669"/>
    <property type="project" value="InterPro"/>
</dbReference>
<accession>A0AAN7YMP3</accession>
<dbReference type="PANTHER" id="PTHR28173:SF1">
    <property type="entry name" value="RIBONUCLEASES P_MRP PROTEIN SUBUNIT POP8"/>
    <property type="match status" value="1"/>
</dbReference>
<organism evidence="3 4">
    <name type="scientific">Meristemomyces frigidus</name>
    <dbReference type="NCBI Taxonomy" id="1508187"/>
    <lineage>
        <taxon>Eukaryota</taxon>
        <taxon>Fungi</taxon>
        <taxon>Dikarya</taxon>
        <taxon>Ascomycota</taxon>
        <taxon>Pezizomycotina</taxon>
        <taxon>Dothideomycetes</taxon>
        <taxon>Dothideomycetidae</taxon>
        <taxon>Mycosphaerellales</taxon>
        <taxon>Teratosphaeriaceae</taxon>
        <taxon>Meristemomyces</taxon>
    </lineage>
</organism>
<name>A0AAN7YMP3_9PEZI</name>
<dbReference type="PANTHER" id="PTHR28173">
    <property type="entry name" value="RIBONUCLEASES P/MRP PROTEIN SUBUNIT POP8"/>
    <property type="match status" value="1"/>
</dbReference>
<feature type="domain" description="Ribonucleases P/MRP subunit Pop8-like" evidence="2">
    <location>
        <begin position="53"/>
        <end position="131"/>
    </location>
</feature>
<sequence length="163" mass="17571">MSKDTIRNVAAERSTATVTPKGPDLALPAPPTKKRKHKPKPHILTQTTLRNPPWSYIHLQQQIPNIANNPTTNQNIDALTAHLHLTAALTQFLGLHGAAVPIDILRTEGAQIWIRVPAADQTAVVVAVGGWVSSKGEGWRVLESSSWDAGARGRGGGQDLFDD</sequence>
<reference evidence="3" key="1">
    <citation type="submission" date="2023-08" db="EMBL/GenBank/DDBJ databases">
        <title>Black Yeasts Isolated from many extreme environments.</title>
        <authorList>
            <person name="Coleine C."/>
            <person name="Stajich J.E."/>
            <person name="Selbmann L."/>
        </authorList>
    </citation>
    <scope>NUCLEOTIDE SEQUENCE</scope>
    <source>
        <strain evidence="3">CCFEE 5401</strain>
    </source>
</reference>
<feature type="compositionally biased region" description="Basic residues" evidence="1">
    <location>
        <begin position="32"/>
        <end position="41"/>
    </location>
</feature>
<protein>
    <recommendedName>
        <fullName evidence="2">Ribonucleases P/MRP subunit Pop8-like domain-containing protein</fullName>
    </recommendedName>
</protein>
<evidence type="ECO:0000259" key="2">
    <source>
        <dbReference type="Pfam" id="PF20976"/>
    </source>
</evidence>
<comment type="caution">
    <text evidence="3">The sequence shown here is derived from an EMBL/GenBank/DDBJ whole genome shotgun (WGS) entry which is preliminary data.</text>
</comment>
<dbReference type="GO" id="GO:0008033">
    <property type="term" value="P:tRNA processing"/>
    <property type="evidence" value="ECO:0007669"/>
    <property type="project" value="InterPro"/>
</dbReference>
<dbReference type="Proteomes" id="UP001310890">
    <property type="component" value="Unassembled WGS sequence"/>
</dbReference>
<dbReference type="EMBL" id="JAVRRL010000112">
    <property type="protein sequence ID" value="KAK5107660.1"/>
    <property type="molecule type" value="Genomic_DNA"/>
</dbReference>
<dbReference type="GO" id="GO:0034965">
    <property type="term" value="P:intronic box C/D snoRNA processing"/>
    <property type="evidence" value="ECO:0007669"/>
    <property type="project" value="TreeGrafter"/>
</dbReference>
<gene>
    <name evidence="3" type="ORF">LTR62_000941</name>
</gene>
<dbReference type="GO" id="GO:0005655">
    <property type="term" value="C:nucleolar ribonuclease P complex"/>
    <property type="evidence" value="ECO:0007669"/>
    <property type="project" value="InterPro"/>
</dbReference>
<feature type="region of interest" description="Disordered" evidence="1">
    <location>
        <begin position="1"/>
        <end position="41"/>
    </location>
</feature>
<dbReference type="GO" id="GO:0000171">
    <property type="term" value="F:ribonuclease MRP activity"/>
    <property type="evidence" value="ECO:0007669"/>
    <property type="project" value="TreeGrafter"/>
</dbReference>